<dbReference type="PROSITE" id="PS50880">
    <property type="entry name" value="TOPRIM"/>
    <property type="match status" value="1"/>
</dbReference>
<accession>A0ABU3DGK1</accession>
<feature type="region of interest" description="Disordered" evidence="13">
    <location>
        <begin position="633"/>
        <end position="654"/>
    </location>
</feature>
<evidence type="ECO:0000256" key="13">
    <source>
        <dbReference type="SAM" id="MobiDB-lite"/>
    </source>
</evidence>
<dbReference type="InterPro" id="IPR006171">
    <property type="entry name" value="TOPRIM_dom"/>
</dbReference>
<dbReference type="InterPro" id="IPR037068">
    <property type="entry name" value="DNA_primase_core_N_sf"/>
</dbReference>
<organism evidence="15 16">
    <name type="scientific">Tropicimonas omnivorans</name>
    <dbReference type="NCBI Taxonomy" id="3075590"/>
    <lineage>
        <taxon>Bacteria</taxon>
        <taxon>Pseudomonadati</taxon>
        <taxon>Pseudomonadota</taxon>
        <taxon>Alphaproteobacteria</taxon>
        <taxon>Rhodobacterales</taxon>
        <taxon>Roseobacteraceae</taxon>
        <taxon>Tropicimonas</taxon>
    </lineage>
</organism>
<dbReference type="EMBL" id="JAVRHL010000002">
    <property type="protein sequence ID" value="MDT0682833.1"/>
    <property type="molecule type" value="Genomic_DNA"/>
</dbReference>
<evidence type="ECO:0000256" key="8">
    <source>
        <dbReference type="ARBA" id="ARBA00022833"/>
    </source>
</evidence>
<dbReference type="EC" id="2.7.7.101" evidence="12"/>
<dbReference type="InterPro" id="IPR030846">
    <property type="entry name" value="DnaG_bac"/>
</dbReference>
<comment type="domain">
    <text evidence="12">Contains an N-terminal zinc-binding domain, a central core domain that contains the primase activity, and a C-terminal DnaB-binding domain.</text>
</comment>
<keyword evidence="5 12" id="KW-0235">DNA replication</keyword>
<evidence type="ECO:0000256" key="9">
    <source>
        <dbReference type="ARBA" id="ARBA00022842"/>
    </source>
</evidence>
<dbReference type="CDD" id="cd03364">
    <property type="entry name" value="TOPRIM_DnaG_primases"/>
    <property type="match status" value="1"/>
</dbReference>
<evidence type="ECO:0000256" key="4">
    <source>
        <dbReference type="ARBA" id="ARBA00022695"/>
    </source>
</evidence>
<dbReference type="PANTHER" id="PTHR30313:SF2">
    <property type="entry name" value="DNA PRIMASE"/>
    <property type="match status" value="1"/>
</dbReference>
<reference evidence="15 16" key="1">
    <citation type="submission" date="2023-09" db="EMBL/GenBank/DDBJ databases">
        <authorList>
            <person name="Rey-Velasco X."/>
        </authorList>
    </citation>
    <scope>NUCLEOTIDE SEQUENCE [LARGE SCALE GENOMIC DNA]</scope>
    <source>
        <strain evidence="15 16">F158</strain>
    </source>
</reference>
<keyword evidence="3 12" id="KW-0808">Transferase</keyword>
<dbReference type="SMART" id="SM00493">
    <property type="entry name" value="TOPRIM"/>
    <property type="match status" value="1"/>
</dbReference>
<dbReference type="Pfam" id="PF01807">
    <property type="entry name" value="Zn_ribbon_DnaG"/>
    <property type="match status" value="1"/>
</dbReference>
<dbReference type="Gene3D" id="3.90.580.10">
    <property type="entry name" value="Zinc finger, CHC2-type domain"/>
    <property type="match status" value="1"/>
</dbReference>
<evidence type="ECO:0000256" key="2">
    <source>
        <dbReference type="ARBA" id="ARBA00022515"/>
    </source>
</evidence>
<dbReference type="InterPro" id="IPR034151">
    <property type="entry name" value="TOPRIM_DnaG_bac"/>
</dbReference>
<dbReference type="SMART" id="SM00400">
    <property type="entry name" value="ZnF_CHCC"/>
    <property type="match status" value="1"/>
</dbReference>
<dbReference type="SUPFAM" id="SSF56731">
    <property type="entry name" value="DNA primase core"/>
    <property type="match status" value="1"/>
</dbReference>
<sequence length="673" mass="72530">MALPDGFLDELRARVSLSQVVGKKVLWDKRKSQQGKGDWWAPCPFHQEKTASFHVDDRKGFYYCFGCQAKGNAFTFVQETENVGFMEAVEILAREAGMEVPKGDPKAQARADRNTRLREAVDAAARFYRTQLSTAAAAEARAYLERRGVKAETLERFGIGYAPSGRTALADALTGRGMEADLLVEAGLCRRSERDGSLYDFLRDRIVFPIRDGQDRAVAFGGRAMSADAQAKYLNTSETPIFDKGAGLYNIAPARSAAGRSGALIVAEGYMDVIALHEHGFPAAVAPLGTAITEAQLALIWRISSEPVVALDGDTAGLRAAYRLISRALPMLEPGRELRFVLLPEGKDPDDLLRSEGGPEAMGELIGSAQPMAKLLWREKTEGLVLDSPERRASLDRDLRAVLDEIRDRSIKMHYAEEFRRLRADLYGYGHPGGADGSGAGASPEPRGLPPASGFQKRGGAWKKGAAPLLPSTEQSRASLLASGAEGVTDRLREAVILATLIHTPVLIDEFAHILEEFEFRGPGHAAIAASLLRVPPGVDAEGVLIHLREEVGARGLETMLSPRHVQIAPSVRRAGDAELARACLTEELAKLGAARGMAREMAESVAAIAGSAGEGLDWRIAQAADAVLRAASAGEGGRSELETAPNGARLDRREKDALQELLRRIGYEGTGP</sequence>
<evidence type="ECO:0000256" key="11">
    <source>
        <dbReference type="ARBA" id="ARBA00023163"/>
    </source>
</evidence>
<keyword evidence="2 12" id="KW-0639">Primosome</keyword>
<evidence type="ECO:0000256" key="5">
    <source>
        <dbReference type="ARBA" id="ARBA00022705"/>
    </source>
</evidence>
<keyword evidence="4 12" id="KW-0548">Nucleotidyltransferase</keyword>
<dbReference type="Gene3D" id="3.90.980.10">
    <property type="entry name" value="DNA primase, catalytic core, N-terminal domain"/>
    <property type="match status" value="1"/>
</dbReference>
<keyword evidence="16" id="KW-1185">Reference proteome</keyword>
<feature type="zinc finger region" description="CHC2-type" evidence="12">
    <location>
        <begin position="43"/>
        <end position="67"/>
    </location>
</feature>
<gene>
    <name evidence="12 15" type="primary">dnaG</name>
    <name evidence="15" type="ORF">RM543_09060</name>
</gene>
<name>A0ABU3DGK1_9RHOB</name>
<evidence type="ECO:0000256" key="6">
    <source>
        <dbReference type="ARBA" id="ARBA00022723"/>
    </source>
</evidence>
<keyword evidence="7 12" id="KW-0863">Zinc-finger</keyword>
<dbReference type="SUPFAM" id="SSF57783">
    <property type="entry name" value="Zinc beta-ribbon"/>
    <property type="match status" value="1"/>
</dbReference>
<comment type="similarity">
    <text evidence="12">Belongs to the DnaG primase family.</text>
</comment>
<feature type="region of interest" description="Disordered" evidence="13">
    <location>
        <begin position="435"/>
        <end position="462"/>
    </location>
</feature>
<keyword evidence="6 12" id="KW-0479">Metal-binding</keyword>
<dbReference type="RefSeq" id="WP_311690759.1">
    <property type="nucleotide sequence ID" value="NZ_JAVRHL010000002.1"/>
</dbReference>
<dbReference type="Pfam" id="PF08275">
    <property type="entry name" value="DNAG_N"/>
    <property type="match status" value="1"/>
</dbReference>
<comment type="cofactor">
    <cofactor evidence="12">
        <name>Zn(2+)</name>
        <dbReference type="ChEBI" id="CHEBI:29105"/>
    </cofactor>
    <text evidence="12">Binds 1 zinc ion per monomer.</text>
</comment>
<keyword evidence="1 12" id="KW-0240">DNA-directed RNA polymerase</keyword>
<evidence type="ECO:0000256" key="10">
    <source>
        <dbReference type="ARBA" id="ARBA00023125"/>
    </source>
</evidence>
<feature type="domain" description="Toprim" evidence="14">
    <location>
        <begin position="262"/>
        <end position="346"/>
    </location>
</feature>
<comment type="function">
    <text evidence="12">RNA polymerase that catalyzes the synthesis of short RNA molecules used as primers for DNA polymerase during DNA replication.</text>
</comment>
<dbReference type="PANTHER" id="PTHR30313">
    <property type="entry name" value="DNA PRIMASE"/>
    <property type="match status" value="1"/>
</dbReference>
<dbReference type="NCBIfam" id="TIGR01391">
    <property type="entry name" value="dnaG"/>
    <property type="match status" value="1"/>
</dbReference>
<dbReference type="Proteomes" id="UP001265259">
    <property type="component" value="Unassembled WGS sequence"/>
</dbReference>
<protein>
    <recommendedName>
        <fullName evidence="12">DNA primase</fullName>
        <ecNumber evidence="12">2.7.7.101</ecNumber>
    </recommendedName>
</protein>
<proteinExistence type="inferred from homology"/>
<dbReference type="InterPro" id="IPR006295">
    <property type="entry name" value="DNA_primase_DnaG"/>
</dbReference>
<evidence type="ECO:0000256" key="3">
    <source>
        <dbReference type="ARBA" id="ARBA00022679"/>
    </source>
</evidence>
<comment type="catalytic activity">
    <reaction evidence="12">
        <text>ssDNA + n NTP = ssDNA/pppN(pN)n-1 hybrid + (n-1) diphosphate.</text>
        <dbReference type="EC" id="2.7.7.101"/>
    </reaction>
</comment>
<evidence type="ECO:0000256" key="12">
    <source>
        <dbReference type="HAMAP-Rule" id="MF_00974"/>
    </source>
</evidence>
<dbReference type="Pfam" id="PF13155">
    <property type="entry name" value="Toprim_2"/>
    <property type="match status" value="1"/>
</dbReference>
<dbReference type="InterPro" id="IPR036977">
    <property type="entry name" value="DNA_primase_Znf_CHC2"/>
</dbReference>
<dbReference type="Gene3D" id="3.40.1360.10">
    <property type="match status" value="1"/>
</dbReference>
<comment type="subunit">
    <text evidence="12">Monomer. Interacts with DnaB.</text>
</comment>
<dbReference type="InterPro" id="IPR013264">
    <property type="entry name" value="DNAG_N"/>
</dbReference>
<evidence type="ECO:0000259" key="14">
    <source>
        <dbReference type="PROSITE" id="PS50880"/>
    </source>
</evidence>
<comment type="caution">
    <text evidence="15">The sequence shown here is derived from an EMBL/GenBank/DDBJ whole genome shotgun (WGS) entry which is preliminary data.</text>
</comment>
<dbReference type="InterPro" id="IPR050219">
    <property type="entry name" value="DnaG_primase"/>
</dbReference>
<keyword evidence="10 12" id="KW-0238">DNA-binding</keyword>
<dbReference type="InterPro" id="IPR002694">
    <property type="entry name" value="Znf_CHC2"/>
</dbReference>
<evidence type="ECO:0000256" key="7">
    <source>
        <dbReference type="ARBA" id="ARBA00022771"/>
    </source>
</evidence>
<dbReference type="HAMAP" id="MF_00974">
    <property type="entry name" value="DNA_primase_DnaG"/>
    <property type="match status" value="1"/>
</dbReference>
<evidence type="ECO:0000256" key="1">
    <source>
        <dbReference type="ARBA" id="ARBA00022478"/>
    </source>
</evidence>
<keyword evidence="11 12" id="KW-0804">Transcription</keyword>
<evidence type="ECO:0000313" key="15">
    <source>
        <dbReference type="EMBL" id="MDT0682833.1"/>
    </source>
</evidence>
<keyword evidence="8 12" id="KW-0862">Zinc</keyword>
<keyword evidence="9" id="KW-0460">Magnesium</keyword>
<evidence type="ECO:0000313" key="16">
    <source>
        <dbReference type="Proteomes" id="UP001265259"/>
    </source>
</evidence>